<keyword evidence="1" id="KW-0472">Membrane</keyword>
<organism evidence="2 3">
    <name type="scientific">Candidatus Polarisedimenticola svalbardensis</name>
    <dbReference type="NCBI Taxonomy" id="2886004"/>
    <lineage>
        <taxon>Bacteria</taxon>
        <taxon>Pseudomonadati</taxon>
        <taxon>Acidobacteriota</taxon>
        <taxon>Candidatus Polarisedimenticolia</taxon>
        <taxon>Candidatus Polarisedimenticolales</taxon>
        <taxon>Candidatus Polarisedimenticolaceae</taxon>
        <taxon>Candidatus Polarisedimenticola</taxon>
    </lineage>
</organism>
<reference evidence="2 3" key="1">
    <citation type="submission" date="2020-08" db="EMBL/GenBank/DDBJ databases">
        <title>Acidobacteriota in marine sediments use diverse sulfur dissimilation pathways.</title>
        <authorList>
            <person name="Wasmund K."/>
        </authorList>
    </citation>
    <scope>NUCLEOTIDE SEQUENCE [LARGE SCALE GENOMIC DNA]</scope>
    <source>
        <strain evidence="2">MAG AM4</strain>
    </source>
</reference>
<evidence type="ECO:0000256" key="1">
    <source>
        <dbReference type="SAM" id="Phobius"/>
    </source>
</evidence>
<dbReference type="EMBL" id="JACXWD010000014">
    <property type="protein sequence ID" value="MBD3867687.1"/>
    <property type="molecule type" value="Genomic_DNA"/>
</dbReference>
<feature type="transmembrane region" description="Helical" evidence="1">
    <location>
        <begin position="196"/>
        <end position="218"/>
    </location>
</feature>
<evidence type="ECO:0000313" key="2">
    <source>
        <dbReference type="EMBL" id="MBD3867687.1"/>
    </source>
</evidence>
<keyword evidence="1" id="KW-0812">Transmembrane</keyword>
<proteinExistence type="predicted"/>
<name>A0A8J6XSA8_9BACT</name>
<keyword evidence="1" id="KW-1133">Transmembrane helix</keyword>
<dbReference type="Pfam" id="PF10028">
    <property type="entry name" value="DUF2270"/>
    <property type="match status" value="1"/>
</dbReference>
<dbReference type="AlphaFoldDB" id="A0A8J6XSA8"/>
<feature type="transmembrane region" description="Helical" evidence="1">
    <location>
        <begin position="76"/>
        <end position="94"/>
    </location>
</feature>
<sequence>MKNPPPSMPPPLKRTSRFEDFPLTRQEYISVMVHFYRGEIHRSISWRMRTDATTNWTILASAGMLSFVFTNPTIPHIVVLLTNLIIMSFLNIEARRYRYFEVYRARVRMLEENFLIPIITRQLESPMVSWREMVAMDLDLPKYKTSYWEAIGFRLRRNYVFIFLIVLGAWVLKLALHPVISFDPSVIWQRMETGVIPSWVVFLLGTLFYGIMFLLIWVGRRIHGGEPDDEIAGLERNLEHWKL</sequence>
<comment type="caution">
    <text evidence="2">The sequence shown here is derived from an EMBL/GenBank/DDBJ whole genome shotgun (WGS) entry which is preliminary data.</text>
</comment>
<feature type="transmembrane region" description="Helical" evidence="1">
    <location>
        <begin position="159"/>
        <end position="176"/>
    </location>
</feature>
<gene>
    <name evidence="2" type="ORF">IFK94_06140</name>
</gene>
<dbReference type="InterPro" id="IPR014470">
    <property type="entry name" value="UCP01500"/>
</dbReference>
<dbReference type="Proteomes" id="UP000648239">
    <property type="component" value="Unassembled WGS sequence"/>
</dbReference>
<accession>A0A8J6XSA8</accession>
<evidence type="ECO:0000313" key="3">
    <source>
        <dbReference type="Proteomes" id="UP000648239"/>
    </source>
</evidence>
<protein>
    <submittedName>
        <fullName evidence="2">DUF2270 domain-containing protein</fullName>
    </submittedName>
</protein>